<evidence type="ECO:0000313" key="2">
    <source>
        <dbReference type="Proteomes" id="UP000031982"/>
    </source>
</evidence>
<organism evidence="1 2">
    <name type="scientific">Bacillus badius</name>
    <dbReference type="NCBI Taxonomy" id="1455"/>
    <lineage>
        <taxon>Bacteria</taxon>
        <taxon>Bacillati</taxon>
        <taxon>Bacillota</taxon>
        <taxon>Bacilli</taxon>
        <taxon>Bacillales</taxon>
        <taxon>Bacillaceae</taxon>
        <taxon>Pseudobacillus</taxon>
    </lineage>
</organism>
<keyword evidence="2" id="KW-1185">Reference proteome</keyword>
<accession>A0ABR5AQ91</accession>
<dbReference type="EMBL" id="JXLP01000019">
    <property type="protein sequence ID" value="KIL76924.1"/>
    <property type="molecule type" value="Genomic_DNA"/>
</dbReference>
<evidence type="ECO:0000313" key="1">
    <source>
        <dbReference type="EMBL" id="KIL76924.1"/>
    </source>
</evidence>
<comment type="caution">
    <text evidence="1">The sequence shown here is derived from an EMBL/GenBank/DDBJ whole genome shotgun (WGS) entry which is preliminary data.</text>
</comment>
<protein>
    <submittedName>
        <fullName evidence="1">Uncharacterized protein</fullName>
    </submittedName>
</protein>
<reference evidence="1 2" key="1">
    <citation type="submission" date="2015-01" db="EMBL/GenBank/DDBJ databases">
        <title>Genome Assembly of Bacillus badius MTCC 1458.</title>
        <authorList>
            <person name="Verma A."/>
            <person name="Khatri I."/>
            <person name="Mual P."/>
            <person name="Subramanian S."/>
            <person name="Krishnamurthi S."/>
        </authorList>
    </citation>
    <scope>NUCLEOTIDE SEQUENCE [LARGE SCALE GENOMIC DNA]</scope>
    <source>
        <strain evidence="1 2">MTCC 1458</strain>
    </source>
</reference>
<sequence>MIRDILTFTIANSEDTKKPEKPINMAMSKKLTIIKDGKESKE</sequence>
<name>A0ABR5AQ91_BACBA</name>
<gene>
    <name evidence="1" type="ORF">SD77_1884</name>
</gene>
<proteinExistence type="predicted"/>
<dbReference type="Proteomes" id="UP000031982">
    <property type="component" value="Unassembled WGS sequence"/>
</dbReference>